<dbReference type="AlphaFoldDB" id="A0A6I4T4F9"/>
<dbReference type="GO" id="GO:0003677">
    <property type="term" value="F:DNA binding"/>
    <property type="evidence" value="ECO:0007669"/>
    <property type="project" value="UniProtKB-KW"/>
</dbReference>
<dbReference type="EMBL" id="WTYT01000001">
    <property type="protein sequence ID" value="MXO64820.1"/>
    <property type="molecule type" value="Genomic_DNA"/>
</dbReference>
<dbReference type="GO" id="GO:0045892">
    <property type="term" value="P:negative regulation of DNA-templated transcription"/>
    <property type="evidence" value="ECO:0007669"/>
    <property type="project" value="TreeGrafter"/>
</dbReference>
<dbReference type="InterPro" id="IPR029016">
    <property type="entry name" value="GAF-like_dom_sf"/>
</dbReference>
<dbReference type="PANTHER" id="PTHR30136">
    <property type="entry name" value="HELIX-TURN-HELIX TRANSCRIPTIONAL REGULATOR, ICLR FAMILY"/>
    <property type="match status" value="1"/>
</dbReference>
<evidence type="ECO:0000313" key="7">
    <source>
        <dbReference type="Proteomes" id="UP000438476"/>
    </source>
</evidence>
<keyword evidence="2" id="KW-0238">DNA-binding</keyword>
<name>A0A6I4T4F9_9SPHN</name>
<protein>
    <submittedName>
        <fullName evidence="6">Helix-turn-helix domain-containing protein</fullName>
    </submittedName>
</protein>
<evidence type="ECO:0000256" key="1">
    <source>
        <dbReference type="ARBA" id="ARBA00023015"/>
    </source>
</evidence>
<feature type="domain" description="IclR-ED" evidence="5">
    <location>
        <begin position="70"/>
        <end position="263"/>
    </location>
</feature>
<dbReference type="Gene3D" id="3.30.450.40">
    <property type="match status" value="1"/>
</dbReference>
<evidence type="ECO:0000256" key="3">
    <source>
        <dbReference type="ARBA" id="ARBA00023163"/>
    </source>
</evidence>
<dbReference type="PANTHER" id="PTHR30136:SF23">
    <property type="entry name" value="DNA-BINDING TRANSCRIPTIONAL ACTIVATOR MHPR"/>
    <property type="match status" value="1"/>
</dbReference>
<dbReference type="GO" id="GO:0003700">
    <property type="term" value="F:DNA-binding transcription factor activity"/>
    <property type="evidence" value="ECO:0007669"/>
    <property type="project" value="TreeGrafter"/>
</dbReference>
<dbReference type="InterPro" id="IPR036390">
    <property type="entry name" value="WH_DNA-bd_sf"/>
</dbReference>
<comment type="caution">
    <text evidence="6">The sequence shown here is derived from an EMBL/GenBank/DDBJ whole genome shotgun (WGS) entry which is preliminary data.</text>
</comment>
<evidence type="ECO:0000259" key="4">
    <source>
        <dbReference type="PROSITE" id="PS51077"/>
    </source>
</evidence>
<keyword evidence="7" id="KW-1185">Reference proteome</keyword>
<dbReference type="InterPro" id="IPR005471">
    <property type="entry name" value="Tscrpt_reg_IclR_N"/>
</dbReference>
<dbReference type="Proteomes" id="UP000438476">
    <property type="component" value="Unassembled WGS sequence"/>
</dbReference>
<feature type="domain" description="HTH iclR-type" evidence="4">
    <location>
        <begin position="9"/>
        <end position="70"/>
    </location>
</feature>
<dbReference type="InterPro" id="IPR036388">
    <property type="entry name" value="WH-like_DNA-bd_sf"/>
</dbReference>
<proteinExistence type="predicted"/>
<dbReference type="Gene3D" id="1.10.10.10">
    <property type="entry name" value="Winged helix-like DNA-binding domain superfamily/Winged helix DNA-binding domain"/>
    <property type="match status" value="1"/>
</dbReference>
<dbReference type="SMART" id="SM00346">
    <property type="entry name" value="HTH_ICLR"/>
    <property type="match status" value="1"/>
</dbReference>
<sequence length="266" mass="29153">MAVAEVKTIRAVERALEVIGAIRSRRGLSLNELHLSTGLPKATLLRILKTLSEGGMVWQRMADGAYVAGALKFTGQPPDITDKLAEIASPFLADLSKRVMWPSVIAVPRMDYIEVIETNGPIVRLDSAVLGPVGLKLSYLHTATGRAYLAACSAMEREAIIERIRPAEPDPAGEKALEMIVQQTREQGYSARDPAHHWPDRTYRLVREDGRRSLAVPVYSVGQPIASLNLTWPSNRTTLAEVVDLHLATMKATASIIGRRLDETLA</sequence>
<dbReference type="PROSITE" id="PS51077">
    <property type="entry name" value="HTH_ICLR"/>
    <property type="match status" value="1"/>
</dbReference>
<dbReference type="Pfam" id="PF09339">
    <property type="entry name" value="HTH_IclR"/>
    <property type="match status" value="1"/>
</dbReference>
<evidence type="ECO:0000259" key="5">
    <source>
        <dbReference type="PROSITE" id="PS51078"/>
    </source>
</evidence>
<dbReference type="InterPro" id="IPR014757">
    <property type="entry name" value="Tscrpt_reg_IclR_C"/>
</dbReference>
<dbReference type="OrthoDB" id="9807558at2"/>
<dbReference type="SUPFAM" id="SSF55781">
    <property type="entry name" value="GAF domain-like"/>
    <property type="match status" value="1"/>
</dbReference>
<keyword evidence="3" id="KW-0804">Transcription</keyword>
<reference evidence="6 7" key="1">
    <citation type="submission" date="2019-12" db="EMBL/GenBank/DDBJ databases">
        <title>Genomic-based taxomic classification of the family Erythrobacteraceae.</title>
        <authorList>
            <person name="Xu L."/>
        </authorList>
    </citation>
    <scope>NUCLEOTIDE SEQUENCE [LARGE SCALE GENOMIC DNA]</scope>
    <source>
        <strain evidence="6 7">LMG 29518</strain>
    </source>
</reference>
<dbReference type="SUPFAM" id="SSF46785">
    <property type="entry name" value="Winged helix' DNA-binding domain"/>
    <property type="match status" value="1"/>
</dbReference>
<gene>
    <name evidence="6" type="ORF">GRI91_03525</name>
</gene>
<organism evidence="6 7">
    <name type="scientific">Altericroceibacterium endophyticum</name>
    <dbReference type="NCBI Taxonomy" id="1808508"/>
    <lineage>
        <taxon>Bacteria</taxon>
        <taxon>Pseudomonadati</taxon>
        <taxon>Pseudomonadota</taxon>
        <taxon>Alphaproteobacteria</taxon>
        <taxon>Sphingomonadales</taxon>
        <taxon>Erythrobacteraceae</taxon>
        <taxon>Altericroceibacterium</taxon>
    </lineage>
</organism>
<keyword evidence="1" id="KW-0805">Transcription regulation</keyword>
<evidence type="ECO:0000256" key="2">
    <source>
        <dbReference type="ARBA" id="ARBA00023125"/>
    </source>
</evidence>
<dbReference type="InterPro" id="IPR050707">
    <property type="entry name" value="HTH_MetabolicPath_Reg"/>
</dbReference>
<dbReference type="PROSITE" id="PS51078">
    <property type="entry name" value="ICLR_ED"/>
    <property type="match status" value="1"/>
</dbReference>
<dbReference type="Pfam" id="PF01614">
    <property type="entry name" value="IclR_C"/>
    <property type="match status" value="1"/>
</dbReference>
<evidence type="ECO:0000313" key="6">
    <source>
        <dbReference type="EMBL" id="MXO64820.1"/>
    </source>
</evidence>
<accession>A0A6I4T4F9</accession>